<evidence type="ECO:0000256" key="3">
    <source>
        <dbReference type="ARBA" id="ARBA00022448"/>
    </source>
</evidence>
<dbReference type="GO" id="GO:0005337">
    <property type="term" value="F:nucleoside transmembrane transporter activity"/>
    <property type="evidence" value="ECO:0007669"/>
    <property type="project" value="InterPro"/>
</dbReference>
<dbReference type="PANTHER" id="PTHR10332:SF10">
    <property type="entry name" value="EQUILIBRATIVE NUCLEOSIDE TRANSPORTER 4"/>
    <property type="match status" value="1"/>
</dbReference>
<protein>
    <submittedName>
        <fullName evidence="8">Uncharacterized protein</fullName>
    </submittedName>
</protein>
<evidence type="ECO:0000256" key="6">
    <source>
        <dbReference type="ARBA" id="ARBA00023136"/>
    </source>
</evidence>
<evidence type="ECO:0000313" key="9">
    <source>
        <dbReference type="Proteomes" id="UP001279734"/>
    </source>
</evidence>
<evidence type="ECO:0000256" key="1">
    <source>
        <dbReference type="ARBA" id="ARBA00004141"/>
    </source>
</evidence>
<feature type="transmembrane region" description="Helical" evidence="7">
    <location>
        <begin position="21"/>
        <end position="41"/>
    </location>
</feature>
<keyword evidence="3" id="KW-0813">Transport</keyword>
<feature type="transmembrane region" description="Helical" evidence="7">
    <location>
        <begin position="61"/>
        <end position="82"/>
    </location>
</feature>
<name>A0AAD3RZI5_NEPGR</name>
<dbReference type="Pfam" id="PF01733">
    <property type="entry name" value="Nucleoside_tran"/>
    <property type="match status" value="1"/>
</dbReference>
<comment type="subcellular location">
    <subcellularLocation>
        <location evidence="1">Membrane</location>
        <topology evidence="1">Multi-pass membrane protein</topology>
    </subcellularLocation>
</comment>
<keyword evidence="6 7" id="KW-0472">Membrane</keyword>
<keyword evidence="4 7" id="KW-0812">Transmembrane</keyword>
<dbReference type="AlphaFoldDB" id="A0AAD3RZI5"/>
<evidence type="ECO:0000256" key="4">
    <source>
        <dbReference type="ARBA" id="ARBA00022692"/>
    </source>
</evidence>
<evidence type="ECO:0000313" key="8">
    <source>
        <dbReference type="EMBL" id="GMH01616.1"/>
    </source>
</evidence>
<feature type="transmembrane region" description="Helical" evidence="7">
    <location>
        <begin position="129"/>
        <end position="149"/>
    </location>
</feature>
<dbReference type="EMBL" id="BSYO01000003">
    <property type="protein sequence ID" value="GMH01616.1"/>
    <property type="molecule type" value="Genomic_DNA"/>
</dbReference>
<reference evidence="8" key="1">
    <citation type="submission" date="2023-05" db="EMBL/GenBank/DDBJ databases">
        <title>Nepenthes gracilis genome sequencing.</title>
        <authorList>
            <person name="Fukushima K."/>
        </authorList>
    </citation>
    <scope>NUCLEOTIDE SEQUENCE</scope>
    <source>
        <strain evidence="8">SING2019-196</strain>
    </source>
</reference>
<sequence length="163" mass="17636">MGLAAGSTAAKPLDTFHMTYIIYYILRTSFVLPWNTFITAVDYFDYHYADGESGLYAGFNVTVAAVGLSCLADGLVQGGLIGSAGEFPERYMQAVVAGTAASGVHVSFLRIFIKAAYSQDTDGLRRSAILYFTIGIVLVVVCLTSYNVAHRLSIIKYYSKTGL</sequence>
<proteinExistence type="inferred from homology"/>
<dbReference type="GO" id="GO:0005886">
    <property type="term" value="C:plasma membrane"/>
    <property type="evidence" value="ECO:0007669"/>
    <property type="project" value="TreeGrafter"/>
</dbReference>
<evidence type="ECO:0000256" key="7">
    <source>
        <dbReference type="SAM" id="Phobius"/>
    </source>
</evidence>
<dbReference type="Proteomes" id="UP001279734">
    <property type="component" value="Unassembled WGS sequence"/>
</dbReference>
<evidence type="ECO:0000256" key="5">
    <source>
        <dbReference type="ARBA" id="ARBA00022989"/>
    </source>
</evidence>
<dbReference type="PANTHER" id="PTHR10332">
    <property type="entry name" value="EQUILIBRATIVE NUCLEOSIDE TRANSPORTER"/>
    <property type="match status" value="1"/>
</dbReference>
<dbReference type="InterPro" id="IPR002259">
    <property type="entry name" value="Eqnu_transpt"/>
</dbReference>
<comment type="caution">
    <text evidence="8">The sequence shown here is derived from an EMBL/GenBank/DDBJ whole genome shotgun (WGS) entry which is preliminary data.</text>
</comment>
<keyword evidence="5 7" id="KW-1133">Transmembrane helix</keyword>
<evidence type="ECO:0000256" key="2">
    <source>
        <dbReference type="ARBA" id="ARBA00007965"/>
    </source>
</evidence>
<feature type="transmembrane region" description="Helical" evidence="7">
    <location>
        <begin position="94"/>
        <end position="117"/>
    </location>
</feature>
<organism evidence="8 9">
    <name type="scientific">Nepenthes gracilis</name>
    <name type="common">Slender pitcher plant</name>
    <dbReference type="NCBI Taxonomy" id="150966"/>
    <lineage>
        <taxon>Eukaryota</taxon>
        <taxon>Viridiplantae</taxon>
        <taxon>Streptophyta</taxon>
        <taxon>Embryophyta</taxon>
        <taxon>Tracheophyta</taxon>
        <taxon>Spermatophyta</taxon>
        <taxon>Magnoliopsida</taxon>
        <taxon>eudicotyledons</taxon>
        <taxon>Gunneridae</taxon>
        <taxon>Pentapetalae</taxon>
        <taxon>Caryophyllales</taxon>
        <taxon>Nepenthaceae</taxon>
        <taxon>Nepenthes</taxon>
    </lineage>
</organism>
<keyword evidence="9" id="KW-1185">Reference proteome</keyword>
<comment type="similarity">
    <text evidence="2">Belongs to the SLC29A/ENT transporter (TC 2.A.57) family.</text>
</comment>
<gene>
    <name evidence="8" type="ORF">Nepgr_003455</name>
</gene>
<accession>A0AAD3RZI5</accession>